<accession>A0A5J4W4X3</accession>
<dbReference type="Proteomes" id="UP000324800">
    <property type="component" value="Unassembled WGS sequence"/>
</dbReference>
<dbReference type="InterPro" id="IPR004344">
    <property type="entry name" value="TTL/TTLL_fam"/>
</dbReference>
<dbReference type="GO" id="GO:0015631">
    <property type="term" value="F:tubulin binding"/>
    <property type="evidence" value="ECO:0007669"/>
    <property type="project" value="TreeGrafter"/>
</dbReference>
<dbReference type="AlphaFoldDB" id="A0A5J4W4X3"/>
<evidence type="ECO:0000256" key="5">
    <source>
        <dbReference type="ARBA" id="ARBA00049274"/>
    </source>
</evidence>
<evidence type="ECO:0000313" key="7">
    <source>
        <dbReference type="Proteomes" id="UP000324800"/>
    </source>
</evidence>
<comment type="catalytic activity">
    <reaction evidence="5">
        <text>L-glutamyl-[protein] + L-glutamate + ATP = gamma-L-glutamyl-L-glutamyl-[protein] + ADP + phosphate + H(+)</text>
        <dbReference type="Rhea" id="RHEA:60144"/>
        <dbReference type="Rhea" id="RHEA-COMP:10208"/>
        <dbReference type="Rhea" id="RHEA-COMP:15517"/>
        <dbReference type="ChEBI" id="CHEBI:15378"/>
        <dbReference type="ChEBI" id="CHEBI:29973"/>
        <dbReference type="ChEBI" id="CHEBI:29985"/>
        <dbReference type="ChEBI" id="CHEBI:30616"/>
        <dbReference type="ChEBI" id="CHEBI:43474"/>
        <dbReference type="ChEBI" id="CHEBI:143622"/>
        <dbReference type="ChEBI" id="CHEBI:456216"/>
    </reaction>
    <physiologicalReaction direction="left-to-right" evidence="5">
        <dbReference type="Rhea" id="RHEA:60145"/>
    </physiologicalReaction>
</comment>
<organism evidence="6 7">
    <name type="scientific">Streblomastix strix</name>
    <dbReference type="NCBI Taxonomy" id="222440"/>
    <lineage>
        <taxon>Eukaryota</taxon>
        <taxon>Metamonada</taxon>
        <taxon>Preaxostyla</taxon>
        <taxon>Oxymonadida</taxon>
        <taxon>Streblomastigidae</taxon>
        <taxon>Streblomastix</taxon>
    </lineage>
</organism>
<dbReference type="SUPFAM" id="SSF56059">
    <property type="entry name" value="Glutathione synthetase ATP-binding domain-like"/>
    <property type="match status" value="1"/>
</dbReference>
<protein>
    <recommendedName>
        <fullName evidence="4">Tubulin--tyrosine ligase-like protein 5</fullName>
    </recommendedName>
</protein>
<dbReference type="GO" id="GO:0070740">
    <property type="term" value="F:tubulin-glutamic acid ligase activity"/>
    <property type="evidence" value="ECO:0007669"/>
    <property type="project" value="TreeGrafter"/>
</dbReference>
<gene>
    <name evidence="6" type="ORF">EZS28_014559</name>
</gene>
<dbReference type="OrthoDB" id="2016263at2759"/>
<dbReference type="PANTHER" id="PTHR12241:SF145">
    <property type="entry name" value="TUBULIN POLYGLUTAMYLASE TTLL5"/>
    <property type="match status" value="1"/>
</dbReference>
<sequence>MRNVLNVDDRVVMRRIQDVLIKTFISADQTFMRETSTIQRYPSNCSELYGVDILLDDGMRPYILEVNTSPSMVASGTPDSTALDEVVKHNMLSDMFFMLGHTPYENEYRYQICHQTQIQLLSSQKKKQPNSKKKSKRHYSDRLISAYLRLRYELTCGGVLKRRKEKKEKDRLIEKEKEKWWV</sequence>
<keyword evidence="3" id="KW-0067">ATP-binding</keyword>
<keyword evidence="1" id="KW-0436">Ligase</keyword>
<dbReference type="GO" id="GO:0000226">
    <property type="term" value="P:microtubule cytoskeleton organization"/>
    <property type="evidence" value="ECO:0007669"/>
    <property type="project" value="TreeGrafter"/>
</dbReference>
<dbReference type="PANTHER" id="PTHR12241">
    <property type="entry name" value="TUBULIN POLYGLUTAMYLASE"/>
    <property type="match status" value="1"/>
</dbReference>
<proteinExistence type="predicted"/>
<evidence type="ECO:0000256" key="4">
    <source>
        <dbReference type="ARBA" id="ARBA00041448"/>
    </source>
</evidence>
<dbReference type="Gene3D" id="3.30.470.20">
    <property type="entry name" value="ATP-grasp fold, B domain"/>
    <property type="match status" value="1"/>
</dbReference>
<dbReference type="EMBL" id="SNRW01003411">
    <property type="protein sequence ID" value="KAA6389918.1"/>
    <property type="molecule type" value="Genomic_DNA"/>
</dbReference>
<reference evidence="6 7" key="1">
    <citation type="submission" date="2019-03" db="EMBL/GenBank/DDBJ databases">
        <title>Single cell metagenomics reveals metabolic interactions within the superorganism composed of flagellate Streblomastix strix and complex community of Bacteroidetes bacteria on its surface.</title>
        <authorList>
            <person name="Treitli S.C."/>
            <person name="Kolisko M."/>
            <person name="Husnik F."/>
            <person name="Keeling P."/>
            <person name="Hampl V."/>
        </authorList>
    </citation>
    <scope>NUCLEOTIDE SEQUENCE [LARGE SCALE GENOMIC DNA]</scope>
    <source>
        <strain evidence="6">ST1C</strain>
    </source>
</reference>
<keyword evidence="2" id="KW-0547">Nucleotide-binding</keyword>
<evidence type="ECO:0000256" key="3">
    <source>
        <dbReference type="ARBA" id="ARBA00022840"/>
    </source>
</evidence>
<dbReference type="PROSITE" id="PS51221">
    <property type="entry name" value="TTL"/>
    <property type="match status" value="1"/>
</dbReference>
<evidence type="ECO:0000256" key="1">
    <source>
        <dbReference type="ARBA" id="ARBA00022598"/>
    </source>
</evidence>
<dbReference type="Pfam" id="PF03133">
    <property type="entry name" value="TTL"/>
    <property type="match status" value="1"/>
</dbReference>
<evidence type="ECO:0000313" key="6">
    <source>
        <dbReference type="EMBL" id="KAA6389918.1"/>
    </source>
</evidence>
<dbReference type="GO" id="GO:0005524">
    <property type="term" value="F:ATP binding"/>
    <property type="evidence" value="ECO:0007669"/>
    <property type="project" value="UniProtKB-KW"/>
</dbReference>
<evidence type="ECO:0000256" key="2">
    <source>
        <dbReference type="ARBA" id="ARBA00022741"/>
    </source>
</evidence>
<name>A0A5J4W4X3_9EUKA</name>
<dbReference type="GO" id="GO:0036064">
    <property type="term" value="C:ciliary basal body"/>
    <property type="evidence" value="ECO:0007669"/>
    <property type="project" value="TreeGrafter"/>
</dbReference>
<comment type="caution">
    <text evidence="6">The sequence shown here is derived from an EMBL/GenBank/DDBJ whole genome shotgun (WGS) entry which is preliminary data.</text>
</comment>